<keyword evidence="1" id="KW-0479">Metal-binding</keyword>
<evidence type="ECO:0000256" key="4">
    <source>
        <dbReference type="ARBA" id="ARBA00023163"/>
    </source>
</evidence>
<dbReference type="PROSITE" id="PS00463">
    <property type="entry name" value="ZN2_CY6_FUNGAL_1"/>
    <property type="match status" value="1"/>
</dbReference>
<evidence type="ECO:0000256" key="3">
    <source>
        <dbReference type="ARBA" id="ARBA00023125"/>
    </source>
</evidence>
<dbReference type="Gene3D" id="4.10.240.10">
    <property type="entry name" value="Zn(2)-C6 fungal-type DNA-binding domain"/>
    <property type="match status" value="1"/>
</dbReference>
<feature type="domain" description="Zn(2)-C6 fungal-type" evidence="6">
    <location>
        <begin position="44"/>
        <end position="74"/>
    </location>
</feature>
<gene>
    <name evidence="7" type="ORF">BDV37DRAFT_277431</name>
</gene>
<dbReference type="SMART" id="SM00906">
    <property type="entry name" value="Fungal_trans"/>
    <property type="match status" value="1"/>
</dbReference>
<dbReference type="InterPro" id="IPR007219">
    <property type="entry name" value="XnlR_reg_dom"/>
</dbReference>
<dbReference type="EMBL" id="ML736738">
    <property type="protein sequence ID" value="KAE8409776.1"/>
    <property type="molecule type" value="Genomic_DNA"/>
</dbReference>
<reference evidence="7 8" key="1">
    <citation type="submission" date="2019-04" db="EMBL/GenBank/DDBJ databases">
        <authorList>
            <consortium name="DOE Joint Genome Institute"/>
            <person name="Mondo S."/>
            <person name="Kjaerbolling I."/>
            <person name="Vesth T."/>
            <person name="Frisvad J.C."/>
            <person name="Nybo J.L."/>
            <person name="Theobald S."/>
            <person name="Kildgaard S."/>
            <person name="Isbrandt T."/>
            <person name="Kuo A."/>
            <person name="Sato A."/>
            <person name="Lyhne E.K."/>
            <person name="Kogle M.E."/>
            <person name="Wiebenga A."/>
            <person name="Kun R.S."/>
            <person name="Lubbers R.J."/>
            <person name="Makela M.R."/>
            <person name="Barry K."/>
            <person name="Chovatia M."/>
            <person name="Clum A."/>
            <person name="Daum C."/>
            <person name="Haridas S."/>
            <person name="He G."/>
            <person name="LaButti K."/>
            <person name="Lipzen A."/>
            <person name="Riley R."/>
            <person name="Salamov A."/>
            <person name="Simmons B.A."/>
            <person name="Magnuson J.K."/>
            <person name="Henrissat B."/>
            <person name="Mortensen U.H."/>
            <person name="Larsen T.O."/>
            <person name="Devries R.P."/>
            <person name="Grigoriev I.V."/>
            <person name="Machida M."/>
            <person name="Baker S.E."/>
            <person name="Andersen M.R."/>
            <person name="Cantor M.N."/>
            <person name="Hua S.X."/>
        </authorList>
    </citation>
    <scope>NUCLEOTIDE SEQUENCE [LARGE SCALE GENOMIC DNA]</scope>
    <source>
        <strain evidence="7 8">CBS 119388</strain>
    </source>
</reference>
<keyword evidence="8" id="KW-1185">Reference proteome</keyword>
<name>A0A5N7DTT7_9EURO</name>
<dbReference type="GO" id="GO:0000435">
    <property type="term" value="P:positive regulation of transcription from RNA polymerase II promoter by galactose"/>
    <property type="evidence" value="ECO:0007669"/>
    <property type="project" value="TreeGrafter"/>
</dbReference>
<evidence type="ECO:0000256" key="5">
    <source>
        <dbReference type="ARBA" id="ARBA00023242"/>
    </source>
</evidence>
<sequence>MSRKEEFTERGSRLVMITINMRRSGGNQATQSNRPNRRSRVALACDICRLRKSRCDGTRPSCSACSRLGFECVYTTPNHTQNVIIQKEYFQALEDRVKSIEETLATMKDDLGSASTSSQISDIEAKRAMNATNNTVRHIGLDSLIDEKEPGFLGPSSNDYFLRFLCHAITLGKDMPIIPPSTIESNVDLYQPQYPTPASERIRPSAVNIFALPSTNEMTELVQKFFFEIGILFPFIYPVTFLETYSHLLKNGCLSVSRKWLALLNLIFAMVKLSVIPNQQFNETYVAQADTCYQRALELYGEQIFNSESIGDVQFLLLLGQYLHGRHKPGQAWTVHTLAVKAAFKLGLHSQNALRDMPALAKEGRKRTWYGCVMIDRVLSMTLGRPAAIPDCYVKLELPANHECIDTSTIMDNTTADLSVSCLNCTIALYKQLANIIDILFDHNLGSETSLSINEIISHISLMEDNLCAWQISLPHGLTILSAAGLRDEQQEPITNAEFFSRKFSAMISLRYYSIRTLLHRPTLANMIQTNRHTVEKHGSRMLPLGGLHSLEICTESALATIDMIYELVHATDWRTKLLEAWWFSLHSVFNAALAVIGVLWLCKSDYVLGLAMEQLATKARFYPDRAIAVLSQLVPGDPVTERYRDIIQQLIELLNDPAGQGDMFQDQLISLHDQDSTAEILNPLSDESYYSINNMCLDASTTIENLLTLSSGAGMLPSDQWQGLTSTQGFDAEGQ</sequence>
<keyword evidence="4" id="KW-0804">Transcription</keyword>
<organism evidence="7 8">
    <name type="scientific">Aspergillus pseudonomiae</name>
    <dbReference type="NCBI Taxonomy" id="1506151"/>
    <lineage>
        <taxon>Eukaryota</taxon>
        <taxon>Fungi</taxon>
        <taxon>Dikarya</taxon>
        <taxon>Ascomycota</taxon>
        <taxon>Pezizomycotina</taxon>
        <taxon>Eurotiomycetes</taxon>
        <taxon>Eurotiomycetidae</taxon>
        <taxon>Eurotiales</taxon>
        <taxon>Aspergillaceae</taxon>
        <taxon>Aspergillus</taxon>
        <taxon>Aspergillus subgen. Circumdati</taxon>
    </lineage>
</organism>
<dbReference type="GeneID" id="43670456"/>
<dbReference type="InterPro" id="IPR001138">
    <property type="entry name" value="Zn2Cys6_DnaBD"/>
</dbReference>
<dbReference type="AlphaFoldDB" id="A0A5N7DTT7"/>
<accession>A0A5N7DTT7</accession>
<dbReference type="InterPro" id="IPR036864">
    <property type="entry name" value="Zn2-C6_fun-type_DNA-bd_sf"/>
</dbReference>
<dbReference type="GO" id="GO:0005634">
    <property type="term" value="C:nucleus"/>
    <property type="evidence" value="ECO:0007669"/>
    <property type="project" value="TreeGrafter"/>
</dbReference>
<dbReference type="GO" id="GO:0000978">
    <property type="term" value="F:RNA polymerase II cis-regulatory region sequence-specific DNA binding"/>
    <property type="evidence" value="ECO:0007669"/>
    <property type="project" value="TreeGrafter"/>
</dbReference>
<protein>
    <submittedName>
        <fullName evidence="7">Fungal-specific transcription factor domain-containing protein</fullName>
    </submittedName>
</protein>
<keyword evidence="3" id="KW-0238">DNA-binding</keyword>
<dbReference type="Pfam" id="PF00172">
    <property type="entry name" value="Zn_clus"/>
    <property type="match status" value="1"/>
</dbReference>
<dbReference type="GO" id="GO:0008270">
    <property type="term" value="F:zinc ion binding"/>
    <property type="evidence" value="ECO:0007669"/>
    <property type="project" value="InterPro"/>
</dbReference>
<dbReference type="Pfam" id="PF04082">
    <property type="entry name" value="Fungal_trans"/>
    <property type="match status" value="1"/>
</dbReference>
<evidence type="ECO:0000256" key="2">
    <source>
        <dbReference type="ARBA" id="ARBA00023015"/>
    </source>
</evidence>
<dbReference type="CDD" id="cd00067">
    <property type="entry name" value="GAL4"/>
    <property type="match status" value="1"/>
</dbReference>
<dbReference type="GO" id="GO:0000981">
    <property type="term" value="F:DNA-binding transcription factor activity, RNA polymerase II-specific"/>
    <property type="evidence" value="ECO:0007669"/>
    <property type="project" value="InterPro"/>
</dbReference>
<dbReference type="SMART" id="SM00066">
    <property type="entry name" value="GAL4"/>
    <property type="match status" value="1"/>
</dbReference>
<evidence type="ECO:0000256" key="1">
    <source>
        <dbReference type="ARBA" id="ARBA00022723"/>
    </source>
</evidence>
<dbReference type="SUPFAM" id="SSF57701">
    <property type="entry name" value="Zn2/Cys6 DNA-binding domain"/>
    <property type="match status" value="1"/>
</dbReference>
<evidence type="ECO:0000313" key="7">
    <source>
        <dbReference type="EMBL" id="KAE8409776.1"/>
    </source>
</evidence>
<evidence type="ECO:0000313" key="8">
    <source>
        <dbReference type="Proteomes" id="UP000325579"/>
    </source>
</evidence>
<dbReference type="RefSeq" id="XP_031947095.1">
    <property type="nucleotide sequence ID" value="XM_032085765.1"/>
</dbReference>
<dbReference type="PANTHER" id="PTHR47424:SF3">
    <property type="entry name" value="REGULATORY PROTEIN GAL4"/>
    <property type="match status" value="1"/>
</dbReference>
<proteinExistence type="predicted"/>
<dbReference type="InterPro" id="IPR051127">
    <property type="entry name" value="Fungal_SecMet_Regulators"/>
</dbReference>
<dbReference type="PROSITE" id="PS50048">
    <property type="entry name" value="ZN2_CY6_FUNGAL_2"/>
    <property type="match status" value="1"/>
</dbReference>
<dbReference type="OrthoDB" id="3364175at2759"/>
<dbReference type="Proteomes" id="UP000325579">
    <property type="component" value="Unassembled WGS sequence"/>
</dbReference>
<evidence type="ECO:0000259" key="6">
    <source>
        <dbReference type="PROSITE" id="PS50048"/>
    </source>
</evidence>
<keyword evidence="5" id="KW-0539">Nucleus</keyword>
<dbReference type="GO" id="GO:0006351">
    <property type="term" value="P:DNA-templated transcription"/>
    <property type="evidence" value="ECO:0007669"/>
    <property type="project" value="InterPro"/>
</dbReference>
<dbReference type="PANTHER" id="PTHR47424">
    <property type="entry name" value="REGULATORY PROTEIN GAL4"/>
    <property type="match status" value="1"/>
</dbReference>
<dbReference type="CDD" id="cd12148">
    <property type="entry name" value="fungal_TF_MHR"/>
    <property type="match status" value="1"/>
</dbReference>
<keyword evidence="2" id="KW-0805">Transcription regulation</keyword>